<gene>
    <name evidence="4" type="ORF">ACFSOY_03065</name>
</gene>
<keyword evidence="4" id="KW-0378">Hydrolase</keyword>
<protein>
    <submittedName>
        <fullName evidence="4">Prepilin peptidase</fullName>
        <ecNumber evidence="4">3.4.23.-</ecNumber>
    </submittedName>
</protein>
<evidence type="ECO:0000259" key="3">
    <source>
        <dbReference type="Pfam" id="PF01478"/>
    </source>
</evidence>
<accession>A0ABW4ZU11</accession>
<keyword evidence="2" id="KW-0812">Transmembrane</keyword>
<dbReference type="InterPro" id="IPR050882">
    <property type="entry name" value="Prepilin_peptidase/N-MTase"/>
</dbReference>
<feature type="transmembrane region" description="Helical" evidence="2">
    <location>
        <begin position="132"/>
        <end position="157"/>
    </location>
</feature>
<dbReference type="Pfam" id="PF01478">
    <property type="entry name" value="Peptidase_A24"/>
    <property type="match status" value="1"/>
</dbReference>
<keyword evidence="2" id="KW-0472">Membrane</keyword>
<sequence>MGASEPTREGVRKGTRLKRERKAGTRIGESLCLLFAVALLPLLLLAVGVSGDAIVRCSLCGLLLILTITDLRSMTIPNRILYPGSLILFSMRLFIHPEPWWQYPLGFICGGLIVTLLGLIANGMGGGDIKLFAVIGMVLGIPGVLLVLFFACLWGSLIGLPLRWSGVIKPRQQIPFGPFILLGTLSAWGGGEELVLQYVQAVS</sequence>
<dbReference type="GO" id="GO:0016787">
    <property type="term" value="F:hydrolase activity"/>
    <property type="evidence" value="ECO:0007669"/>
    <property type="project" value="UniProtKB-KW"/>
</dbReference>
<dbReference type="Gene3D" id="1.20.120.1220">
    <property type="match status" value="1"/>
</dbReference>
<comment type="caution">
    <text evidence="4">The sequence shown here is derived from an EMBL/GenBank/DDBJ whole genome shotgun (WGS) entry which is preliminary data.</text>
</comment>
<feature type="transmembrane region" description="Helical" evidence="2">
    <location>
        <begin position="101"/>
        <end position="120"/>
    </location>
</feature>
<organism evidence="4 5">
    <name type="scientific">Tumebacillus lipolyticus</name>
    <dbReference type="NCBI Taxonomy" id="1280370"/>
    <lineage>
        <taxon>Bacteria</taxon>
        <taxon>Bacillati</taxon>
        <taxon>Bacillota</taxon>
        <taxon>Bacilli</taxon>
        <taxon>Bacillales</taxon>
        <taxon>Alicyclobacillaceae</taxon>
        <taxon>Tumebacillus</taxon>
    </lineage>
</organism>
<evidence type="ECO:0000256" key="2">
    <source>
        <dbReference type="SAM" id="Phobius"/>
    </source>
</evidence>
<dbReference type="InterPro" id="IPR000045">
    <property type="entry name" value="Prepilin_IV_endopep_pep"/>
</dbReference>
<name>A0ABW4ZU11_9BACL</name>
<proteinExistence type="inferred from homology"/>
<dbReference type="RefSeq" id="WP_386044052.1">
    <property type="nucleotide sequence ID" value="NZ_JBHUIO010000002.1"/>
</dbReference>
<evidence type="ECO:0000256" key="1">
    <source>
        <dbReference type="ARBA" id="ARBA00005801"/>
    </source>
</evidence>
<dbReference type="PANTHER" id="PTHR30487">
    <property type="entry name" value="TYPE 4 PREPILIN-LIKE PROTEINS LEADER PEPTIDE-PROCESSING ENZYME"/>
    <property type="match status" value="1"/>
</dbReference>
<dbReference type="EMBL" id="JBHUIO010000002">
    <property type="protein sequence ID" value="MFD2168999.1"/>
    <property type="molecule type" value="Genomic_DNA"/>
</dbReference>
<comment type="similarity">
    <text evidence="1">Belongs to the peptidase A24 family.</text>
</comment>
<evidence type="ECO:0000313" key="5">
    <source>
        <dbReference type="Proteomes" id="UP001597343"/>
    </source>
</evidence>
<dbReference type="Proteomes" id="UP001597343">
    <property type="component" value="Unassembled WGS sequence"/>
</dbReference>
<evidence type="ECO:0000313" key="4">
    <source>
        <dbReference type="EMBL" id="MFD2168999.1"/>
    </source>
</evidence>
<dbReference type="PANTHER" id="PTHR30487:SF0">
    <property type="entry name" value="PREPILIN LEADER PEPTIDASE_N-METHYLTRANSFERASE-RELATED"/>
    <property type="match status" value="1"/>
</dbReference>
<feature type="domain" description="Prepilin type IV endopeptidase peptidase" evidence="3">
    <location>
        <begin position="58"/>
        <end position="160"/>
    </location>
</feature>
<keyword evidence="2" id="KW-1133">Transmembrane helix</keyword>
<keyword evidence="5" id="KW-1185">Reference proteome</keyword>
<dbReference type="EC" id="3.4.23.-" evidence="4"/>
<feature type="transmembrane region" description="Helical" evidence="2">
    <location>
        <begin position="27"/>
        <end position="47"/>
    </location>
</feature>
<reference evidence="5" key="1">
    <citation type="journal article" date="2019" name="Int. J. Syst. Evol. Microbiol.">
        <title>The Global Catalogue of Microorganisms (GCM) 10K type strain sequencing project: providing services to taxonomists for standard genome sequencing and annotation.</title>
        <authorList>
            <consortium name="The Broad Institute Genomics Platform"/>
            <consortium name="The Broad Institute Genome Sequencing Center for Infectious Disease"/>
            <person name="Wu L."/>
            <person name="Ma J."/>
        </authorList>
    </citation>
    <scope>NUCLEOTIDE SEQUENCE [LARGE SCALE GENOMIC DNA]</scope>
    <source>
        <strain evidence="5">CGMCC 1.13574</strain>
    </source>
</reference>